<sequence length="488" mass="51165">MTDITSRAPQDAPLVSAVREAVEARFPTTLQTLTDLVAIPGIAWDSADRTQLERSAEAVAGLLREAGLQHVEIVTETRDDGRPGGPAVIGEKPGASDKPTVLLYAHHDVQPIGDEDLWDTPPLVATERGGRLYGRGAADDKAGIMVHLAALAALRDVLPDAGVGVRVFIEGEEEAGSPTFRTFLERHRARLDADAIVVADSSNWAVGEPALTTSLRGLVDGTVTVRVLDHAVHSGMFGGPVLDAVVLLSRLIATLHDADGAVAVPGLEPRQTAGLDYPEDVFRADAGVLDGVTLAGRGPVADRLWNAPALSIIGIDAPSVAESSNTIQPAARAKFSLRLGPGMDPAEAFEALRTHLEAQSAAVLGAEITVTAGEFGQPFTTDTSAPAAAAMMAALEDAWGVEPRAIGMGGSIPFTADLAEVFPEATLLITGVEDPDTRAHSANESLHIDDFKRAVVAEALWLARLSRECPARRRCGGPGMPRGRLVLS</sequence>
<dbReference type="Proteomes" id="UP000000738">
    <property type="component" value="Chromosome"/>
</dbReference>
<evidence type="ECO:0000313" key="6">
    <source>
        <dbReference type="EMBL" id="SQG49686.1"/>
    </source>
</evidence>
<keyword evidence="3 6" id="KW-0378">Hydrolase</keyword>
<keyword evidence="2" id="KW-0479">Metal-binding</keyword>
<evidence type="ECO:0000256" key="2">
    <source>
        <dbReference type="ARBA" id="ARBA00022723"/>
    </source>
</evidence>
<dbReference type="InterPro" id="IPR051458">
    <property type="entry name" value="Cyt/Met_Dipeptidase"/>
</dbReference>
<dbReference type="GeneID" id="93345381"/>
<dbReference type="KEGG" id="mlu:Mlut_12240"/>
<dbReference type="InterPro" id="IPR002933">
    <property type="entry name" value="Peptidase_M20"/>
</dbReference>
<dbReference type="STRING" id="465515.Mlut_12240"/>
<dbReference type="SUPFAM" id="SSF53187">
    <property type="entry name" value="Zn-dependent exopeptidases"/>
    <property type="match status" value="1"/>
</dbReference>
<evidence type="ECO:0000313" key="5">
    <source>
        <dbReference type="EMBL" id="ACS30729.1"/>
    </source>
</evidence>
<dbReference type="GO" id="GO:0046872">
    <property type="term" value="F:metal ion binding"/>
    <property type="evidence" value="ECO:0007669"/>
    <property type="project" value="UniProtKB-KW"/>
</dbReference>
<dbReference type="GO" id="GO:0008233">
    <property type="term" value="F:peptidase activity"/>
    <property type="evidence" value="ECO:0007669"/>
    <property type="project" value="UniProtKB-KW"/>
</dbReference>
<dbReference type="Gene3D" id="3.40.630.10">
    <property type="entry name" value="Zn peptidases"/>
    <property type="match status" value="1"/>
</dbReference>
<proteinExistence type="predicted"/>
<feature type="domain" description="Peptidase M20 dimerisation" evidence="4">
    <location>
        <begin position="214"/>
        <end position="360"/>
    </location>
</feature>
<reference evidence="6 8" key="3">
    <citation type="submission" date="2018-06" db="EMBL/GenBank/DDBJ databases">
        <authorList>
            <consortium name="Pathogen Informatics"/>
            <person name="Doyle S."/>
        </authorList>
    </citation>
    <scope>NUCLEOTIDE SEQUENCE [LARGE SCALE GENOMIC DNA]</scope>
    <source>
        <strain evidence="6 8">NCTC2665</strain>
    </source>
</reference>
<evidence type="ECO:0000256" key="3">
    <source>
        <dbReference type="ARBA" id="ARBA00022801"/>
    </source>
</evidence>
<dbReference type="NCBIfam" id="NF005914">
    <property type="entry name" value="PRK07907.1"/>
    <property type="match status" value="1"/>
</dbReference>
<dbReference type="AlphaFoldDB" id="C5CCB7"/>
<evidence type="ECO:0000259" key="4">
    <source>
        <dbReference type="Pfam" id="PF07687"/>
    </source>
</evidence>
<evidence type="ECO:0000256" key="1">
    <source>
        <dbReference type="ARBA" id="ARBA00022670"/>
    </source>
</evidence>
<evidence type="ECO:0000313" key="7">
    <source>
        <dbReference type="Proteomes" id="UP000000738"/>
    </source>
</evidence>
<dbReference type="EC" id="3.5.1.18" evidence="6"/>
<keyword evidence="1" id="KW-0645">Protease</keyword>
<gene>
    <name evidence="6" type="primary">dapE_3</name>
    <name evidence="5" type="ordered locus">Mlut_12240</name>
    <name evidence="6" type="ORF">NCTC2665_02244</name>
</gene>
<dbReference type="PATRIC" id="fig|465515.4.peg.1164"/>
<keyword evidence="7" id="KW-1185">Reference proteome</keyword>
<dbReference type="EnsemblBacteria" id="ACS30729">
    <property type="protein sequence ID" value="ACS30729"/>
    <property type="gene ID" value="Mlut_12240"/>
</dbReference>
<dbReference type="eggNOG" id="COG0624">
    <property type="taxonomic scope" value="Bacteria"/>
</dbReference>
<name>C5CCB7_MICLC</name>
<dbReference type="GO" id="GO:0009014">
    <property type="term" value="F:succinyl-diaminopimelate desuccinylase activity"/>
    <property type="evidence" value="ECO:0007669"/>
    <property type="project" value="UniProtKB-EC"/>
</dbReference>
<protein>
    <submittedName>
        <fullName evidence="5">Acetylornithine deacetylase/succinyldiaminopimelate desuccinylase-like deacylase</fullName>
    </submittedName>
    <submittedName>
        <fullName evidence="6">Succinyl-diaminopimelate desuccinylase</fullName>
        <ecNumber evidence="6">3.5.1.18</ecNumber>
    </submittedName>
</protein>
<dbReference type="Pfam" id="PF07687">
    <property type="entry name" value="M20_dimer"/>
    <property type="match status" value="1"/>
</dbReference>
<dbReference type="PANTHER" id="PTHR43270">
    <property type="entry name" value="BETA-ALA-HIS DIPEPTIDASE"/>
    <property type="match status" value="1"/>
</dbReference>
<accession>C5CCB7</accession>
<reference evidence="5" key="1">
    <citation type="submission" date="2009-05" db="EMBL/GenBank/DDBJ databases">
        <title>Complete sequence of Micrococcus luteus NCTC 2665.</title>
        <authorList>
            <consortium name="US DOE Joint Genome Institute"/>
            <person name="Lucas S."/>
            <person name="Copeland A."/>
            <person name="Lapidus A."/>
            <person name="Glavina del Rio T."/>
            <person name="Dalin E."/>
            <person name="Tice H."/>
            <person name="Bruce D."/>
            <person name="Goodwin L."/>
            <person name="Pitluck S."/>
            <person name="Lowry S."/>
            <person name="Larimer F."/>
            <person name="Land M."/>
            <person name="Hauser L."/>
            <person name="Kyrpides N."/>
            <person name="Lykidis A."/>
            <person name="Young M."/>
            <person name="Greenblatt C."/>
        </authorList>
    </citation>
    <scope>NUCLEOTIDE SEQUENCE</scope>
    <source>
        <strain evidence="5">NCTC 2665</strain>
    </source>
</reference>
<dbReference type="Proteomes" id="UP000248985">
    <property type="component" value="Chromosome 1"/>
</dbReference>
<dbReference type="Gene3D" id="3.30.70.360">
    <property type="match status" value="1"/>
</dbReference>
<organism evidence="5 7">
    <name type="scientific">Micrococcus luteus (strain ATCC 4698 / DSM 20030 / JCM 1464 / CCM 169 / CCUG 5858 / IAM 1056 / NBRC 3333 / NCIMB 9278 / NCTC 2665 / VKM Ac-2230)</name>
    <name type="common">Micrococcus lysodeikticus</name>
    <dbReference type="NCBI Taxonomy" id="465515"/>
    <lineage>
        <taxon>Bacteria</taxon>
        <taxon>Bacillati</taxon>
        <taxon>Actinomycetota</taxon>
        <taxon>Actinomycetes</taxon>
        <taxon>Micrococcales</taxon>
        <taxon>Micrococcaceae</taxon>
        <taxon>Micrococcus</taxon>
    </lineage>
</organism>
<dbReference type="GO" id="GO:0006508">
    <property type="term" value="P:proteolysis"/>
    <property type="evidence" value="ECO:0007669"/>
    <property type="project" value="UniProtKB-KW"/>
</dbReference>
<dbReference type="PANTHER" id="PTHR43270:SF12">
    <property type="entry name" value="SUCCINYL-DIAMINOPIMELATE DESUCCINYLASE"/>
    <property type="match status" value="1"/>
</dbReference>
<reference evidence="7" key="2">
    <citation type="journal article" date="2010" name="J. Bacteriol.">
        <title>Genome sequence of the Fleming strain of Micrococcus luteus, a simple free-living actinobacterium.</title>
        <authorList>
            <person name="Young M."/>
            <person name="Artsatbanov V."/>
            <person name="Beller H.R."/>
            <person name="Chandra G."/>
            <person name="Chater K.F."/>
            <person name="Dover L.G."/>
            <person name="Goh E.B."/>
            <person name="Kahan T."/>
            <person name="Kaprelyants A.S."/>
            <person name="Kyrpides N."/>
            <person name="Lapidus A."/>
            <person name="Lowry S.R."/>
            <person name="Lykidis A."/>
            <person name="Mahillon J."/>
            <person name="Markowitz V."/>
            <person name="Mavromatis K."/>
            <person name="Mukamolova G.V."/>
            <person name="Oren A."/>
            <person name="Rokem J.S."/>
            <person name="Smith M.C."/>
            <person name="Young D.I."/>
            <person name="Greenblatt C.L."/>
        </authorList>
    </citation>
    <scope>NUCLEOTIDE SEQUENCE [LARGE SCALE GENOMIC DNA]</scope>
    <source>
        <strain evidence="7">ATCC 4698 / DSM 20030 / JCM 1464 / NBRC 3333 / NCIMB 9278 / NCTC 2665 / VKM Ac-2230</strain>
    </source>
</reference>
<dbReference type="InterPro" id="IPR011650">
    <property type="entry name" value="Peptidase_M20_dimer"/>
</dbReference>
<dbReference type="Pfam" id="PF01546">
    <property type="entry name" value="Peptidase_M20"/>
    <property type="match status" value="1"/>
</dbReference>
<dbReference type="HOGENOM" id="CLU_029469_2_0_11"/>
<dbReference type="RefSeq" id="WP_012750888.1">
    <property type="nucleotide sequence ID" value="NC_012803.1"/>
</dbReference>
<evidence type="ECO:0000313" key="8">
    <source>
        <dbReference type="Proteomes" id="UP000248985"/>
    </source>
</evidence>
<dbReference type="EMBL" id="LS483396">
    <property type="protein sequence ID" value="SQG49686.1"/>
    <property type="molecule type" value="Genomic_DNA"/>
</dbReference>
<dbReference type="EMBL" id="CP001628">
    <property type="protein sequence ID" value="ACS30729.1"/>
    <property type="molecule type" value="Genomic_DNA"/>
</dbReference>